<comment type="caution">
    <text evidence="7">The sequence shown here is derived from an EMBL/GenBank/DDBJ whole genome shotgun (WGS) entry which is preliminary data.</text>
</comment>
<sequence length="477" mass="53985">MMKKTWVLTCAVAVGILLAVVFWGQEESVSIPVPEFPTAPPEYGLVNPAHIHNTDRWGIMNTHDPALVKDGDTYYIFSTDYMVGGPYPFGIMVRRSQDLIDWEYIGQALDDVPEEVMEWANPENLWAPDVVKMNDTYYLYYTASRFGVNRSYIGLATSDSIEGPWEHQGEVIKTTGSDPVNAIDPNITFDRHGVPWMVYGSFWEGIHLLEIDPDTGKPVEEGFGTQLAVRDFMADRAIEGPNIVYNPELDMYYLFTSYGSLNSDYNVRVGRSDEITGPYVDFNGNELTDLSVRPHYEAGTKLFGGYQLGNEHGWVAPGHNTVLRDGDNYFMAHHARAQADPNWSYLHIRKIVWTEDGWPVVSPSRYAGETLQPIPDLMLVGEWEHLRHERDQVNVDSQTIEILSNGVVASNDGEHNWTFEADNTLVLTWETDQGTQVETVTVLPGWDWRNDQPTLYFTGLDQDGVSVWGKKSEVDLE</sequence>
<dbReference type="PANTHER" id="PTHR43301:SF3">
    <property type="entry name" value="ARABINAN ENDO-1,5-ALPHA-L-ARABINOSIDASE A-RELATED"/>
    <property type="match status" value="1"/>
</dbReference>
<evidence type="ECO:0000256" key="1">
    <source>
        <dbReference type="ARBA" id="ARBA00004834"/>
    </source>
</evidence>
<dbReference type="InterPro" id="IPR050727">
    <property type="entry name" value="GH43_arabinanases"/>
</dbReference>
<dbReference type="EMBL" id="JAUSUG010000019">
    <property type="protein sequence ID" value="MDQ0256782.1"/>
    <property type="molecule type" value="Genomic_DNA"/>
</dbReference>
<keyword evidence="8" id="KW-1185">Reference proteome</keyword>
<dbReference type="InterPro" id="IPR006710">
    <property type="entry name" value="Glyco_hydro_43"/>
</dbReference>
<organism evidence="7 8">
    <name type="scientific">Evansella vedderi</name>
    <dbReference type="NCBI Taxonomy" id="38282"/>
    <lineage>
        <taxon>Bacteria</taxon>
        <taxon>Bacillati</taxon>
        <taxon>Bacillota</taxon>
        <taxon>Bacilli</taxon>
        <taxon>Bacillales</taxon>
        <taxon>Bacillaceae</taxon>
        <taxon>Evansella</taxon>
    </lineage>
</organism>
<evidence type="ECO:0000256" key="2">
    <source>
        <dbReference type="ARBA" id="ARBA00009865"/>
    </source>
</evidence>
<comment type="pathway">
    <text evidence="1">Glycan metabolism; L-arabinan degradation.</text>
</comment>
<reference evidence="7 8" key="1">
    <citation type="submission" date="2023-07" db="EMBL/GenBank/DDBJ databases">
        <title>Genomic Encyclopedia of Type Strains, Phase IV (KMG-IV): sequencing the most valuable type-strain genomes for metagenomic binning, comparative biology and taxonomic classification.</title>
        <authorList>
            <person name="Goeker M."/>
        </authorList>
    </citation>
    <scope>NUCLEOTIDE SEQUENCE [LARGE SCALE GENOMIC DNA]</scope>
    <source>
        <strain evidence="7 8">DSM 9768</strain>
    </source>
</reference>
<dbReference type="SUPFAM" id="SSF75005">
    <property type="entry name" value="Arabinanase/levansucrase/invertase"/>
    <property type="match status" value="1"/>
</dbReference>
<gene>
    <name evidence="7" type="ORF">J2S74_004204</name>
</gene>
<dbReference type="PANTHER" id="PTHR43301">
    <property type="entry name" value="ARABINAN ENDO-1,5-ALPHA-L-ARABINOSIDASE"/>
    <property type="match status" value="1"/>
</dbReference>
<keyword evidence="4 5" id="KW-0326">Glycosidase</keyword>
<dbReference type="Pfam" id="PF04616">
    <property type="entry name" value="Glyco_hydro_43"/>
    <property type="match status" value="1"/>
</dbReference>
<evidence type="ECO:0000256" key="5">
    <source>
        <dbReference type="RuleBase" id="RU361187"/>
    </source>
</evidence>
<dbReference type="GO" id="GO:0046558">
    <property type="term" value="F:arabinan endo-1,5-alpha-L-arabinosidase activity"/>
    <property type="evidence" value="ECO:0007669"/>
    <property type="project" value="UniProtKB-EC"/>
</dbReference>
<dbReference type="Gene3D" id="2.40.128.10">
    <property type="match status" value="1"/>
</dbReference>
<feature type="domain" description="Extracellular endo-alpha-(1-&gt;5)-L-arabinanase C-terminal" evidence="6">
    <location>
        <begin position="363"/>
        <end position="469"/>
    </location>
</feature>
<dbReference type="RefSeq" id="WP_307329459.1">
    <property type="nucleotide sequence ID" value="NZ_JAUSUG010000019.1"/>
</dbReference>
<dbReference type="InterPro" id="IPR032291">
    <property type="entry name" value="Abn2_C"/>
</dbReference>
<evidence type="ECO:0000259" key="6">
    <source>
        <dbReference type="Pfam" id="PF16369"/>
    </source>
</evidence>
<accession>A0ABU0A195</accession>
<name>A0ABU0A195_9BACI</name>
<dbReference type="InterPro" id="IPR023296">
    <property type="entry name" value="Glyco_hydro_beta-prop_sf"/>
</dbReference>
<evidence type="ECO:0000313" key="8">
    <source>
        <dbReference type="Proteomes" id="UP001230005"/>
    </source>
</evidence>
<dbReference type="Pfam" id="PF16369">
    <property type="entry name" value="GH43_C"/>
    <property type="match status" value="1"/>
</dbReference>
<comment type="similarity">
    <text evidence="2 5">Belongs to the glycosyl hydrolase 43 family.</text>
</comment>
<dbReference type="CDD" id="cd08998">
    <property type="entry name" value="GH43_Arb43a-like"/>
    <property type="match status" value="1"/>
</dbReference>
<evidence type="ECO:0000313" key="7">
    <source>
        <dbReference type="EMBL" id="MDQ0256782.1"/>
    </source>
</evidence>
<proteinExistence type="inferred from homology"/>
<protein>
    <submittedName>
        <fullName evidence="7">Arabinan endo-1,5-alpha-L-arabinosidase</fullName>
        <ecNumber evidence="7">3.2.1.99</ecNumber>
    </submittedName>
</protein>
<evidence type="ECO:0000256" key="4">
    <source>
        <dbReference type="ARBA" id="ARBA00023295"/>
    </source>
</evidence>
<dbReference type="EC" id="3.2.1.99" evidence="7"/>
<dbReference type="Proteomes" id="UP001230005">
    <property type="component" value="Unassembled WGS sequence"/>
</dbReference>
<keyword evidence="3 5" id="KW-0378">Hydrolase</keyword>
<evidence type="ECO:0000256" key="3">
    <source>
        <dbReference type="ARBA" id="ARBA00022801"/>
    </source>
</evidence>
<dbReference type="Gene3D" id="2.115.10.20">
    <property type="entry name" value="Glycosyl hydrolase domain, family 43"/>
    <property type="match status" value="1"/>
</dbReference>